<dbReference type="InterPro" id="IPR030831">
    <property type="entry name" value="Fuse-rel_SoxYZ"/>
</dbReference>
<evidence type="ECO:0000259" key="2">
    <source>
        <dbReference type="Pfam" id="PF08770"/>
    </source>
</evidence>
<dbReference type="Pfam" id="PF13501">
    <property type="entry name" value="SoxY"/>
    <property type="match status" value="1"/>
</dbReference>
<dbReference type="OrthoDB" id="8538315at2"/>
<reference evidence="5" key="1">
    <citation type="journal article" date="2019" name="J. Bacteriol.">
        <title>A Mutagenic Screen Identifies a TonB-Dependent Receptor Required for the Lanthanide Metal Switch in the Type I Methanotroph 'Methylotuvimicrobium buryatense' 5GB1C.</title>
        <authorList>
            <person name="Groom J.D."/>
            <person name="Ford S.M."/>
            <person name="Pesesky M.W."/>
            <person name="Lidstrom M.E."/>
        </authorList>
    </citation>
    <scope>NUCLEOTIDE SEQUENCE [LARGE SCALE GENOMIC DNA]</scope>
    <source>
        <strain evidence="5">5GB1C</strain>
    </source>
</reference>
<protein>
    <submittedName>
        <fullName evidence="4">Quinoprotein dehydrogenase-associated SoxYZ-like carrier</fullName>
    </submittedName>
</protein>
<dbReference type="Pfam" id="PF08770">
    <property type="entry name" value="SoxZ"/>
    <property type="match status" value="1"/>
</dbReference>
<dbReference type="Proteomes" id="UP000305881">
    <property type="component" value="Chromosome"/>
</dbReference>
<dbReference type="STRING" id="675511.GCA_000341735_00741"/>
<feature type="chain" id="PRO_5020442485" evidence="1">
    <location>
        <begin position="21"/>
        <end position="275"/>
    </location>
</feature>
<evidence type="ECO:0000313" key="4">
    <source>
        <dbReference type="EMBL" id="QCW82794.1"/>
    </source>
</evidence>
<proteinExistence type="predicted"/>
<dbReference type="InterPro" id="IPR038162">
    <property type="entry name" value="SoxY_sf"/>
</dbReference>
<sequence length="275" mass="30170">MINKIIGALCLALIASGALAAEDESAWTSQLKDQFFAGRTITESDAVIELDAPYRAEDPALVPLKIVSKIPQTNDRYIKKILVLVDKNPFPYVGEFEFTPDSGKADLAMRVRVNTYSFVRAIAETSDGQLYMTKKFVKASGGCSAPIGADLDAAMQRLGKAKFRLPDNIKPGEANEAQLFISHPNITGMQMDQVTRFVKKSHFVNQVNVSFNDKPILTAKTDIAISADPNFRFYFIPEKSGILKAEFTDMSCLSPTSRANCKAGQSFTETLAVKP</sequence>
<name>A0A4P9UN88_METBY</name>
<dbReference type="Gene3D" id="2.60.40.10">
    <property type="entry name" value="Immunoglobulins"/>
    <property type="match status" value="1"/>
</dbReference>
<evidence type="ECO:0000256" key="1">
    <source>
        <dbReference type="SAM" id="SignalP"/>
    </source>
</evidence>
<dbReference type="InterPro" id="IPR032711">
    <property type="entry name" value="SoxY"/>
</dbReference>
<dbReference type="InterPro" id="IPR014880">
    <property type="entry name" value="SoxZ_dom"/>
</dbReference>
<dbReference type="Gene3D" id="2.60.40.2470">
    <property type="entry name" value="SoxY domain"/>
    <property type="match status" value="1"/>
</dbReference>
<dbReference type="InterPro" id="IPR014756">
    <property type="entry name" value="Ig_E-set"/>
</dbReference>
<organism evidence="4 5">
    <name type="scientific">Methylotuvimicrobium buryatense</name>
    <name type="common">Methylomicrobium buryatense</name>
    <dbReference type="NCBI Taxonomy" id="95641"/>
    <lineage>
        <taxon>Bacteria</taxon>
        <taxon>Pseudomonadati</taxon>
        <taxon>Pseudomonadota</taxon>
        <taxon>Gammaproteobacteria</taxon>
        <taxon>Methylococcales</taxon>
        <taxon>Methylococcaceae</taxon>
        <taxon>Methylotuvimicrobium</taxon>
    </lineage>
</organism>
<gene>
    <name evidence="4" type="ORF">EQU24_11485</name>
</gene>
<feature type="domain" description="Ig-like SoxY" evidence="3">
    <location>
        <begin position="33"/>
        <end position="143"/>
    </location>
</feature>
<evidence type="ECO:0000313" key="5">
    <source>
        <dbReference type="Proteomes" id="UP000305881"/>
    </source>
</evidence>
<accession>A0A4P9UN88</accession>
<dbReference type="SUPFAM" id="SSF81296">
    <property type="entry name" value="E set domains"/>
    <property type="match status" value="1"/>
</dbReference>
<keyword evidence="5" id="KW-1185">Reference proteome</keyword>
<dbReference type="AlphaFoldDB" id="A0A4P9UN88"/>
<dbReference type="RefSeq" id="WP_017839367.1">
    <property type="nucleotide sequence ID" value="NZ_CP035467.1"/>
</dbReference>
<evidence type="ECO:0000259" key="3">
    <source>
        <dbReference type="Pfam" id="PF13501"/>
    </source>
</evidence>
<dbReference type="KEGG" id="mbur:EQU24_11485"/>
<dbReference type="NCBIfam" id="TIGR04557">
    <property type="entry name" value="fuse_rel_SoxYZ"/>
    <property type="match status" value="1"/>
</dbReference>
<feature type="domain" description="Sulphur oxidation protein SoxZ" evidence="2">
    <location>
        <begin position="167"/>
        <end position="252"/>
    </location>
</feature>
<feature type="signal peptide" evidence="1">
    <location>
        <begin position="1"/>
        <end position="20"/>
    </location>
</feature>
<dbReference type="InterPro" id="IPR013783">
    <property type="entry name" value="Ig-like_fold"/>
</dbReference>
<keyword evidence="1" id="KW-0732">Signal</keyword>
<dbReference type="EMBL" id="CP035467">
    <property type="protein sequence ID" value="QCW82794.1"/>
    <property type="molecule type" value="Genomic_DNA"/>
</dbReference>